<dbReference type="Proteomes" id="UP000315010">
    <property type="component" value="Unassembled WGS sequence"/>
</dbReference>
<keyword evidence="3" id="KW-1185">Reference proteome</keyword>
<dbReference type="AlphaFoldDB" id="A0A5C5YVP5"/>
<evidence type="ECO:0000313" key="3">
    <source>
        <dbReference type="Proteomes" id="UP000315010"/>
    </source>
</evidence>
<dbReference type="PANTHER" id="PTHR34322">
    <property type="entry name" value="TRANSPOSASE, Y1_TNP DOMAIN-CONTAINING"/>
    <property type="match status" value="1"/>
</dbReference>
<name>A0A5C5YVP5_9BACT</name>
<sequence>MPNHLHLVLQPSENGGMSHFLRWSTLTHTMRYHAHYHTEGEGYVYQGRFKSFPVQDDDHFLDLCRYVERNAKRARLCGKGRGLAMGIALSLVPRPRTTAKATGTMADPPFVELDQASQRVARRQGIRSNPMVDS</sequence>
<evidence type="ECO:0000259" key="1">
    <source>
        <dbReference type="Pfam" id="PF01797"/>
    </source>
</evidence>
<dbReference type="Pfam" id="PF01797">
    <property type="entry name" value="Y1_Tnp"/>
    <property type="match status" value="1"/>
</dbReference>
<evidence type="ECO:0000313" key="2">
    <source>
        <dbReference type="EMBL" id="TWT78831.1"/>
    </source>
</evidence>
<proteinExistence type="predicted"/>
<feature type="domain" description="Transposase IS200-like" evidence="1">
    <location>
        <begin position="1"/>
        <end position="70"/>
    </location>
</feature>
<dbReference type="GO" id="GO:0006313">
    <property type="term" value="P:DNA transposition"/>
    <property type="evidence" value="ECO:0007669"/>
    <property type="project" value="InterPro"/>
</dbReference>
<gene>
    <name evidence="2" type="ORF">CA13_02280</name>
</gene>
<dbReference type="GO" id="GO:0004803">
    <property type="term" value="F:transposase activity"/>
    <property type="evidence" value="ECO:0007669"/>
    <property type="project" value="InterPro"/>
</dbReference>
<comment type="caution">
    <text evidence="2">The sequence shown here is derived from an EMBL/GenBank/DDBJ whole genome shotgun (WGS) entry which is preliminary data.</text>
</comment>
<protein>
    <recommendedName>
        <fullName evidence="1">Transposase IS200-like domain-containing protein</fullName>
    </recommendedName>
</protein>
<dbReference type="InterPro" id="IPR002686">
    <property type="entry name" value="Transposase_17"/>
</dbReference>
<reference evidence="2 3" key="1">
    <citation type="submission" date="2019-02" db="EMBL/GenBank/DDBJ databases">
        <title>Deep-cultivation of Planctomycetes and their phenomic and genomic characterization uncovers novel biology.</title>
        <authorList>
            <person name="Wiegand S."/>
            <person name="Jogler M."/>
            <person name="Boedeker C."/>
            <person name="Pinto D."/>
            <person name="Vollmers J."/>
            <person name="Rivas-Marin E."/>
            <person name="Kohn T."/>
            <person name="Peeters S.H."/>
            <person name="Heuer A."/>
            <person name="Rast P."/>
            <person name="Oberbeckmann S."/>
            <person name="Bunk B."/>
            <person name="Jeske O."/>
            <person name="Meyerdierks A."/>
            <person name="Storesund J.E."/>
            <person name="Kallscheuer N."/>
            <person name="Luecker S."/>
            <person name="Lage O.M."/>
            <person name="Pohl T."/>
            <person name="Merkel B.J."/>
            <person name="Hornburger P."/>
            <person name="Mueller R.-W."/>
            <person name="Bruemmer F."/>
            <person name="Labrenz M."/>
            <person name="Spormann A.M."/>
            <person name="Op Den Camp H."/>
            <person name="Overmann J."/>
            <person name="Amann R."/>
            <person name="Jetten M.S.M."/>
            <person name="Mascher T."/>
            <person name="Medema M.H."/>
            <person name="Devos D.P."/>
            <person name="Kaster A.-K."/>
            <person name="Ovreas L."/>
            <person name="Rohde M."/>
            <person name="Galperin M.Y."/>
            <person name="Jogler C."/>
        </authorList>
    </citation>
    <scope>NUCLEOTIDE SEQUENCE [LARGE SCALE GENOMIC DNA]</scope>
    <source>
        <strain evidence="2 3">CA13</strain>
    </source>
</reference>
<dbReference type="PANTHER" id="PTHR34322:SF2">
    <property type="entry name" value="TRANSPOSASE IS200-LIKE DOMAIN-CONTAINING PROTEIN"/>
    <property type="match status" value="1"/>
</dbReference>
<organism evidence="2 3">
    <name type="scientific">Novipirellula herctigrandis</name>
    <dbReference type="NCBI Taxonomy" id="2527986"/>
    <lineage>
        <taxon>Bacteria</taxon>
        <taxon>Pseudomonadati</taxon>
        <taxon>Planctomycetota</taxon>
        <taxon>Planctomycetia</taxon>
        <taxon>Pirellulales</taxon>
        <taxon>Pirellulaceae</taxon>
        <taxon>Novipirellula</taxon>
    </lineage>
</organism>
<dbReference type="GO" id="GO:0003677">
    <property type="term" value="F:DNA binding"/>
    <property type="evidence" value="ECO:0007669"/>
    <property type="project" value="InterPro"/>
</dbReference>
<dbReference type="SUPFAM" id="SSF143422">
    <property type="entry name" value="Transposase IS200-like"/>
    <property type="match status" value="1"/>
</dbReference>
<accession>A0A5C5YVP5</accession>
<dbReference type="Gene3D" id="3.30.70.1290">
    <property type="entry name" value="Transposase IS200-like"/>
    <property type="match status" value="1"/>
</dbReference>
<dbReference type="InterPro" id="IPR036515">
    <property type="entry name" value="Transposase_17_sf"/>
</dbReference>
<dbReference type="EMBL" id="SJPJ01000001">
    <property type="protein sequence ID" value="TWT78831.1"/>
    <property type="molecule type" value="Genomic_DNA"/>
</dbReference>